<feature type="region of interest" description="Disordered" evidence="5">
    <location>
        <begin position="365"/>
        <end position="417"/>
    </location>
</feature>
<evidence type="ECO:0000256" key="4">
    <source>
        <dbReference type="PROSITE-ProRule" id="PRU00175"/>
    </source>
</evidence>
<dbReference type="Pfam" id="PF13923">
    <property type="entry name" value="zf-C3HC4_2"/>
    <property type="match status" value="1"/>
</dbReference>
<dbReference type="Pfam" id="PF02190">
    <property type="entry name" value="LON_substr_bdg"/>
    <property type="match status" value="1"/>
</dbReference>
<keyword evidence="3" id="KW-0862">Zinc</keyword>
<dbReference type="Gene3D" id="3.30.40.10">
    <property type="entry name" value="Zinc/RING finger domain, C3HC4 (zinc finger)"/>
    <property type="match status" value="1"/>
</dbReference>
<dbReference type="PROSITE" id="PS00518">
    <property type="entry name" value="ZF_RING_1"/>
    <property type="match status" value="1"/>
</dbReference>
<dbReference type="InterPro" id="IPR017907">
    <property type="entry name" value="Znf_RING_CS"/>
</dbReference>
<keyword evidence="1" id="KW-0479">Metal-binding</keyword>
<evidence type="ECO:0000259" key="6">
    <source>
        <dbReference type="PROSITE" id="PS50089"/>
    </source>
</evidence>
<feature type="domain" description="Lon N-terminal" evidence="7">
    <location>
        <begin position="162"/>
        <end position="355"/>
    </location>
</feature>
<proteinExistence type="predicted"/>
<feature type="domain" description="RING-type" evidence="6">
    <location>
        <begin position="81"/>
        <end position="119"/>
    </location>
</feature>
<evidence type="ECO:0000313" key="9">
    <source>
        <dbReference type="Proteomes" id="UP001189429"/>
    </source>
</evidence>
<gene>
    <name evidence="8" type="ORF">PCOR1329_LOCUS67588</name>
</gene>
<evidence type="ECO:0000256" key="5">
    <source>
        <dbReference type="SAM" id="MobiDB-lite"/>
    </source>
</evidence>
<evidence type="ECO:0000256" key="3">
    <source>
        <dbReference type="ARBA" id="ARBA00022833"/>
    </source>
</evidence>
<dbReference type="InterPro" id="IPR003111">
    <property type="entry name" value="Lon_prtase_N"/>
</dbReference>
<comment type="caution">
    <text evidence="8">The sequence shown here is derived from an EMBL/GenBank/DDBJ whole genome shotgun (WGS) entry which is preliminary data.</text>
</comment>
<sequence>MASRFDHFRHLLTPSRSVKERYGACPTGIRSLAVERYGQAEHEDLQQASSSLPELLWGSCQSFHISAPRGSVDGLLSSLECAVCYATLYQPVTVACGHTFCKRCLARQLDFERGCPLCRGPLAGFIDQYAETAGLGQALQAVCPESVQLGLQALDQEIQDMKEWSPIFVCTLAFPHQECPLHIFEPRYRLMMRRAITSGTRRFGMCAPVRGPPEISQNGYSRIGTMLFIREIKMLPDGRSLVDCIGEYRFAVKDCGERDGYNVARVDKVVETSSAPDELVSRCRSATSRVQTLMQRVRLPLDLLGEHADSDDPDKFYWGTISKLPVSDGMKFKALTTEDQLDRFMHLASLLDRVSEVLLSKHLEDTGSAGDDDEVEDVDVDAEVREEGDDTEAEGPTDEEPATSPEDRVDSQPAQGQ</sequence>
<evidence type="ECO:0000256" key="2">
    <source>
        <dbReference type="ARBA" id="ARBA00022771"/>
    </source>
</evidence>
<feature type="compositionally biased region" description="Acidic residues" evidence="5">
    <location>
        <begin position="370"/>
        <end position="401"/>
    </location>
</feature>
<dbReference type="Proteomes" id="UP001189429">
    <property type="component" value="Unassembled WGS sequence"/>
</dbReference>
<dbReference type="PANTHER" id="PTHR23327:SF42">
    <property type="entry name" value="LON PEPTIDASE N-TERMINAL DOMAIN AND RING FINGER PROTEIN C14F5.10C"/>
    <property type="match status" value="1"/>
</dbReference>
<dbReference type="EMBL" id="CAUYUJ010018767">
    <property type="protein sequence ID" value="CAK0886177.1"/>
    <property type="molecule type" value="Genomic_DNA"/>
</dbReference>
<reference evidence="8" key="1">
    <citation type="submission" date="2023-10" db="EMBL/GenBank/DDBJ databases">
        <authorList>
            <person name="Chen Y."/>
            <person name="Shah S."/>
            <person name="Dougan E. K."/>
            <person name="Thang M."/>
            <person name="Chan C."/>
        </authorList>
    </citation>
    <scope>NUCLEOTIDE SEQUENCE [LARGE SCALE GENOMIC DNA]</scope>
</reference>
<evidence type="ECO:0000256" key="1">
    <source>
        <dbReference type="ARBA" id="ARBA00022723"/>
    </source>
</evidence>
<dbReference type="CDD" id="cd16514">
    <property type="entry name" value="RING-HC_LONFs_rpt2"/>
    <property type="match status" value="1"/>
</dbReference>
<protein>
    <submittedName>
        <fullName evidence="8">Uncharacterized protein</fullName>
    </submittedName>
</protein>
<keyword evidence="9" id="KW-1185">Reference proteome</keyword>
<organism evidence="8 9">
    <name type="scientific">Prorocentrum cordatum</name>
    <dbReference type="NCBI Taxonomy" id="2364126"/>
    <lineage>
        <taxon>Eukaryota</taxon>
        <taxon>Sar</taxon>
        <taxon>Alveolata</taxon>
        <taxon>Dinophyceae</taxon>
        <taxon>Prorocentrales</taxon>
        <taxon>Prorocentraceae</taxon>
        <taxon>Prorocentrum</taxon>
    </lineage>
</organism>
<dbReference type="InterPro" id="IPR046336">
    <property type="entry name" value="Lon_prtase_N_sf"/>
</dbReference>
<dbReference type="InterPro" id="IPR001841">
    <property type="entry name" value="Znf_RING"/>
</dbReference>
<dbReference type="PROSITE" id="PS50089">
    <property type="entry name" value="ZF_RING_2"/>
    <property type="match status" value="1"/>
</dbReference>
<keyword evidence="2 4" id="KW-0863">Zinc-finger</keyword>
<dbReference type="SUPFAM" id="SSF57850">
    <property type="entry name" value="RING/U-box"/>
    <property type="match status" value="1"/>
</dbReference>
<evidence type="ECO:0000313" key="8">
    <source>
        <dbReference type="EMBL" id="CAK0886177.1"/>
    </source>
</evidence>
<dbReference type="InterPro" id="IPR015947">
    <property type="entry name" value="PUA-like_sf"/>
</dbReference>
<evidence type="ECO:0000259" key="7">
    <source>
        <dbReference type="PROSITE" id="PS51787"/>
    </source>
</evidence>
<dbReference type="SMART" id="SM00464">
    <property type="entry name" value="LON"/>
    <property type="match status" value="1"/>
</dbReference>
<dbReference type="Gene3D" id="2.30.130.40">
    <property type="entry name" value="LON domain-like"/>
    <property type="match status" value="1"/>
</dbReference>
<dbReference type="InterPro" id="IPR013083">
    <property type="entry name" value="Znf_RING/FYVE/PHD"/>
</dbReference>
<dbReference type="SMART" id="SM00184">
    <property type="entry name" value="RING"/>
    <property type="match status" value="1"/>
</dbReference>
<dbReference type="SUPFAM" id="SSF88697">
    <property type="entry name" value="PUA domain-like"/>
    <property type="match status" value="1"/>
</dbReference>
<accession>A0ABN9WI69</accession>
<dbReference type="PANTHER" id="PTHR23327">
    <property type="entry name" value="RING FINGER PROTEIN 127"/>
    <property type="match status" value="1"/>
</dbReference>
<name>A0ABN9WI69_9DINO</name>
<dbReference type="PROSITE" id="PS51787">
    <property type="entry name" value="LON_N"/>
    <property type="match status" value="1"/>
</dbReference>